<gene>
    <name evidence="1" type="ORF">AG0111_0g1102</name>
</gene>
<comment type="caution">
    <text evidence="1">The sequence shown here is derived from an EMBL/GenBank/DDBJ whole genome shotgun (WGS) entry which is preliminary data.</text>
</comment>
<organism evidence="1 2">
    <name type="scientific">Alternaria gaisen</name>
    <dbReference type="NCBI Taxonomy" id="167740"/>
    <lineage>
        <taxon>Eukaryota</taxon>
        <taxon>Fungi</taxon>
        <taxon>Dikarya</taxon>
        <taxon>Ascomycota</taxon>
        <taxon>Pezizomycotina</taxon>
        <taxon>Dothideomycetes</taxon>
        <taxon>Pleosporomycetidae</taxon>
        <taxon>Pleosporales</taxon>
        <taxon>Pleosporineae</taxon>
        <taxon>Pleosporaceae</taxon>
        <taxon>Alternaria</taxon>
        <taxon>Alternaria sect. Alternaria</taxon>
    </lineage>
</organism>
<proteinExistence type="predicted"/>
<name>A0ACB6FYT3_9PLEO</name>
<accession>A0ACB6FYT3</accession>
<protein>
    <submittedName>
        <fullName evidence="1">Uncharacterized protein</fullName>
    </submittedName>
</protein>
<dbReference type="EMBL" id="PDWZ02000001">
    <property type="protein sequence ID" value="KAB2109619.1"/>
    <property type="molecule type" value="Genomic_DNA"/>
</dbReference>
<evidence type="ECO:0000313" key="1">
    <source>
        <dbReference type="EMBL" id="KAB2109619.1"/>
    </source>
</evidence>
<evidence type="ECO:0000313" key="2">
    <source>
        <dbReference type="Proteomes" id="UP000293547"/>
    </source>
</evidence>
<sequence>MTSLVHIVRHGEALHNVQRGYPDRDPPLTKAGNASTKRINLNVRPDLILISPMTRTIETAMNLFPFLTGAGPWEVPTQIWPDLREANDAICNKGLSRAELVSKFPQFDFSECHEEWDYPEHSIKSATTRAENVRRRLKDLSATYSNIVIITHRGIKAFLVKGKRFGLAETRCYRFATEEETQDDKIRRGVNTDTGEEQDFGPTVLILEESQRKDRRSCGTFDSGI</sequence>
<keyword evidence="2" id="KW-1185">Reference proteome</keyword>
<dbReference type="Proteomes" id="UP000293547">
    <property type="component" value="Unassembled WGS sequence"/>
</dbReference>
<reference evidence="1 2" key="1">
    <citation type="journal article" date="2019" name="bioRxiv">
        <title>Genomics, evolutionary history and diagnostics of the Alternaria alternata species group including apple and Asian pear pathotypes.</title>
        <authorList>
            <person name="Armitage A.D."/>
            <person name="Cockerton H.M."/>
            <person name="Sreenivasaprasad S."/>
            <person name="Woodhall J.W."/>
            <person name="Lane C.R."/>
            <person name="Harrison R.J."/>
            <person name="Clarkson J.P."/>
        </authorList>
    </citation>
    <scope>NUCLEOTIDE SEQUENCE [LARGE SCALE GENOMIC DNA]</scope>
    <source>
        <strain evidence="1 2">FERA 650</strain>
    </source>
</reference>